<geneLocation type="plastid" evidence="12"/>
<reference evidence="12" key="2">
    <citation type="submission" date="2013-04" db="EMBL/GenBank/DDBJ databases">
        <authorList>
            <person name="DePriest M.S.Jr."/>
            <person name="Bhattacharya D."/>
            <person name="Lopez-Bautista J.M."/>
        </authorList>
    </citation>
    <scope>NUCLEOTIDE SEQUENCE</scope>
</reference>
<feature type="domain" description="FDX-ACB" evidence="10">
    <location>
        <begin position="619"/>
        <end position="705"/>
    </location>
</feature>
<dbReference type="InterPro" id="IPR009061">
    <property type="entry name" value="DNA-bd_dom_put_sf"/>
</dbReference>
<keyword evidence="3 12" id="KW-0436">Ligase</keyword>
<feature type="domain" description="B5" evidence="11">
    <location>
        <begin position="289"/>
        <end position="374"/>
    </location>
</feature>
<dbReference type="Gene3D" id="3.30.56.10">
    <property type="match status" value="2"/>
</dbReference>
<dbReference type="SUPFAM" id="SSF46955">
    <property type="entry name" value="Putative DNA-binding domain"/>
    <property type="match status" value="2"/>
</dbReference>
<keyword evidence="5" id="KW-0547">Nucleotide-binding</keyword>
<evidence type="ECO:0000256" key="4">
    <source>
        <dbReference type="ARBA" id="ARBA00022723"/>
    </source>
</evidence>
<evidence type="ECO:0000259" key="10">
    <source>
        <dbReference type="PROSITE" id="PS51447"/>
    </source>
</evidence>
<sequence>MKVSWKWLGQIIDLQNIEFDKLTEKLTMAGFEIEETYQLRALQDKIIELKLTANRQDTSFLIGLAREISTLLNKPLKNYYHHIKANNINRKCNNASYQSLNDLKFNIIKNIKNRHSPAWMQNYLKSHNIEGTNLLNDITEYINLKWGQDIEIFDARKIGIDSISNNKIQILNNGNISQIIDEKNYSCNISPELLQYKNTILSVIGIKSNHNLKCDLNTSSIIVCGTICQATYIQAIIKKLNIKTEKSTKHRKKILRCDFLYAYEEAIRLISTFAKGIVGKAYTYHNLPYKQKNLLVNKEDIHNILGPIKNHYNKFLSVKEILHILDQLNFRSTYNYIKQVFTITIPEYRIHDITRPIDVIEEIGRIYGFEKFYDGLPQTINRGLASDERQITKKIRTILRNLGMHEVIHYSLKRKNRYDQNNKNIIGLYNPLNEDQTILQNSLFANLLEIQQYNINQKNFSIEAFEIGRIFIRNQIISQNSINTQQNQEQICIACIMGKPNFLRSSWTDEPKELSWFHAKGILEEFFEKLHATVAWKKFTNSDITQINQKIAHLFNLKRTSKIYNPITKENIGFFGQLRYLSKYHLEHCATYIFEIQLSALMQTINRKDHLKYRIKPYSSYPSVTRDISIKLHNHENIDTIRQKIINQKNNLLESIEIFNEYKHNNNKRNISLRITYRAQDRTLDDKDLTKINEEIKHILKHNIK</sequence>
<evidence type="ECO:0000256" key="6">
    <source>
        <dbReference type="ARBA" id="ARBA00022840"/>
    </source>
</evidence>
<dbReference type="PROSITE" id="PS51483">
    <property type="entry name" value="B5"/>
    <property type="match status" value="1"/>
</dbReference>
<dbReference type="EMBL" id="KC894740">
    <property type="protein sequence ID" value="AGO19921.1"/>
    <property type="molecule type" value="Genomic_DNA"/>
</dbReference>
<evidence type="ECO:0000313" key="12">
    <source>
        <dbReference type="EMBL" id="AGO19921.1"/>
    </source>
</evidence>
<dbReference type="Pfam" id="PF03484">
    <property type="entry name" value="B5"/>
    <property type="match status" value="1"/>
</dbReference>
<keyword evidence="12" id="KW-0934">Plastid</keyword>
<dbReference type="InterPro" id="IPR005146">
    <property type="entry name" value="B3/B4_tRNA-bd"/>
</dbReference>
<proteinExistence type="predicted"/>
<keyword evidence="7" id="KW-0460">Magnesium</keyword>
<dbReference type="GO" id="GO:0003723">
    <property type="term" value="F:RNA binding"/>
    <property type="evidence" value="ECO:0007669"/>
    <property type="project" value="InterPro"/>
</dbReference>
<evidence type="ECO:0000256" key="9">
    <source>
        <dbReference type="ARBA" id="ARBA00023146"/>
    </source>
</evidence>
<dbReference type="EC" id="6.1.1.20" evidence="2"/>
<dbReference type="GeneID" id="16017142"/>
<dbReference type="InterPro" id="IPR045864">
    <property type="entry name" value="aa-tRNA-synth_II/BPL/LPL"/>
</dbReference>
<dbReference type="SUPFAM" id="SSF55681">
    <property type="entry name" value="Class II aaRS and biotin synthetases"/>
    <property type="match status" value="1"/>
</dbReference>
<evidence type="ECO:0000256" key="7">
    <source>
        <dbReference type="ARBA" id="ARBA00022842"/>
    </source>
</evidence>
<dbReference type="GO" id="GO:0000287">
    <property type="term" value="F:magnesium ion binding"/>
    <property type="evidence" value="ECO:0007669"/>
    <property type="project" value="InterPro"/>
</dbReference>
<dbReference type="InterPro" id="IPR036690">
    <property type="entry name" value="Fdx_antiC-bd_sf"/>
</dbReference>
<organism evidence="12">
    <name type="scientific">Phyllymenia taiwanensis</name>
    <dbReference type="NCBI Taxonomy" id="1260292"/>
    <lineage>
        <taxon>Eukaryota</taxon>
        <taxon>Rhodophyta</taxon>
        <taxon>Florideophyceae</taxon>
        <taxon>Rhodymeniophycidae</taxon>
        <taxon>Halymeniales</taxon>
        <taxon>Halymeniaceae</taxon>
        <taxon>Phyllymenia</taxon>
    </lineage>
</organism>
<dbReference type="SUPFAM" id="SSF54991">
    <property type="entry name" value="Anticodon-binding domain of PheRS"/>
    <property type="match status" value="1"/>
</dbReference>
<evidence type="ECO:0000259" key="11">
    <source>
        <dbReference type="PROSITE" id="PS51483"/>
    </source>
</evidence>
<name>R9XZ03_9FLOR</name>
<evidence type="ECO:0000256" key="8">
    <source>
        <dbReference type="ARBA" id="ARBA00022917"/>
    </source>
</evidence>
<dbReference type="InterPro" id="IPR020825">
    <property type="entry name" value="Phe-tRNA_synthase-like_B3/B4"/>
</dbReference>
<dbReference type="Gene3D" id="3.30.930.10">
    <property type="entry name" value="Bira Bifunctional Protein, Domain 2"/>
    <property type="match status" value="1"/>
</dbReference>
<dbReference type="RefSeq" id="YP_008144791.1">
    <property type="nucleotide sequence ID" value="NC_021618.1"/>
</dbReference>
<dbReference type="InterPro" id="IPR005121">
    <property type="entry name" value="Fdx_antiC-bd"/>
</dbReference>
<dbReference type="InterPro" id="IPR041616">
    <property type="entry name" value="PheRS_beta_core"/>
</dbReference>
<dbReference type="InterPro" id="IPR005147">
    <property type="entry name" value="tRNA_synthase_B5-dom"/>
</dbReference>
<dbReference type="AlphaFoldDB" id="R9XZ03"/>
<evidence type="ECO:0000256" key="2">
    <source>
        <dbReference type="ARBA" id="ARBA00012814"/>
    </source>
</evidence>
<dbReference type="PANTHER" id="PTHR10947">
    <property type="entry name" value="PHENYLALANYL-TRNA SYNTHETASE BETA CHAIN AND LEUCINE-RICH REPEAT-CONTAINING PROTEIN 47"/>
    <property type="match status" value="1"/>
</dbReference>
<dbReference type="GO" id="GO:0009328">
    <property type="term" value="C:phenylalanine-tRNA ligase complex"/>
    <property type="evidence" value="ECO:0007669"/>
    <property type="project" value="TreeGrafter"/>
</dbReference>
<dbReference type="Pfam" id="PF03147">
    <property type="entry name" value="FDX-ACB"/>
    <property type="match status" value="1"/>
</dbReference>
<dbReference type="GO" id="GO:0004826">
    <property type="term" value="F:phenylalanine-tRNA ligase activity"/>
    <property type="evidence" value="ECO:0007669"/>
    <property type="project" value="UniProtKB-EC"/>
</dbReference>
<accession>R9XZ03</accession>
<dbReference type="InterPro" id="IPR045060">
    <property type="entry name" value="Phe-tRNA-ligase_IIc_bsu"/>
</dbReference>
<dbReference type="SMART" id="SM00873">
    <property type="entry name" value="B3_4"/>
    <property type="match status" value="1"/>
</dbReference>
<dbReference type="Pfam" id="PF03483">
    <property type="entry name" value="B3_4"/>
    <property type="match status" value="1"/>
</dbReference>
<reference evidence="12" key="1">
    <citation type="journal article" date="2013" name="PLoS ONE">
        <title>The Plastid Genome of the Red Macroalga Grateloupia taiwanensis (Halymeniaceae).</title>
        <authorList>
            <person name="Depriest M.S."/>
            <person name="Bhattacharya D."/>
            <person name="Lopez-Bautista J.M."/>
        </authorList>
    </citation>
    <scope>NUCLEOTIDE SEQUENCE</scope>
</reference>
<evidence type="ECO:0000256" key="3">
    <source>
        <dbReference type="ARBA" id="ARBA00022598"/>
    </source>
</evidence>
<comment type="cofactor">
    <cofactor evidence="1">
        <name>Mg(2+)</name>
        <dbReference type="ChEBI" id="CHEBI:18420"/>
    </cofactor>
</comment>
<keyword evidence="6" id="KW-0067">ATP-binding</keyword>
<dbReference type="Gene3D" id="3.50.40.10">
    <property type="entry name" value="Phenylalanyl-trna Synthetase, Chain B, domain 3"/>
    <property type="match status" value="1"/>
</dbReference>
<dbReference type="PROSITE" id="PS51447">
    <property type="entry name" value="FDX_ACB"/>
    <property type="match status" value="1"/>
</dbReference>
<dbReference type="PANTHER" id="PTHR10947:SF0">
    <property type="entry name" value="PHENYLALANINE--TRNA LIGASE BETA SUBUNIT"/>
    <property type="match status" value="1"/>
</dbReference>
<dbReference type="SMART" id="SM00896">
    <property type="entry name" value="FDX-ACB"/>
    <property type="match status" value="1"/>
</dbReference>
<keyword evidence="8" id="KW-0648">Protein biosynthesis</keyword>
<keyword evidence="9" id="KW-0030">Aminoacyl-tRNA synthetase</keyword>
<evidence type="ECO:0000256" key="5">
    <source>
        <dbReference type="ARBA" id="ARBA00022741"/>
    </source>
</evidence>
<dbReference type="GO" id="GO:0005524">
    <property type="term" value="F:ATP binding"/>
    <property type="evidence" value="ECO:0007669"/>
    <property type="project" value="UniProtKB-KW"/>
</dbReference>
<protein>
    <recommendedName>
        <fullName evidence="2">phenylalanine--tRNA ligase</fullName>
        <ecNumber evidence="2">6.1.1.20</ecNumber>
    </recommendedName>
</protein>
<evidence type="ECO:0000256" key="1">
    <source>
        <dbReference type="ARBA" id="ARBA00001946"/>
    </source>
</evidence>
<gene>
    <name evidence="12" type="primary">syfB</name>
</gene>
<dbReference type="GO" id="GO:0006432">
    <property type="term" value="P:phenylalanyl-tRNA aminoacylation"/>
    <property type="evidence" value="ECO:0007669"/>
    <property type="project" value="InterPro"/>
</dbReference>
<keyword evidence="4" id="KW-0479">Metal-binding</keyword>
<dbReference type="SUPFAM" id="SSF56037">
    <property type="entry name" value="PheT/TilS domain"/>
    <property type="match status" value="1"/>
</dbReference>
<dbReference type="Pfam" id="PF17759">
    <property type="entry name" value="tRNA_synthFbeta"/>
    <property type="match status" value="1"/>
</dbReference>
<dbReference type="Gene3D" id="3.30.70.380">
    <property type="entry name" value="Ferrodoxin-fold anticodon-binding domain"/>
    <property type="match status" value="1"/>
</dbReference>
<dbReference type="SMART" id="SM00874">
    <property type="entry name" value="B5"/>
    <property type="match status" value="1"/>
</dbReference>